<evidence type="ECO:0000256" key="7">
    <source>
        <dbReference type="SAM" id="MobiDB-lite"/>
    </source>
</evidence>
<dbReference type="GO" id="GO:0005524">
    <property type="term" value="F:ATP binding"/>
    <property type="evidence" value="ECO:0007669"/>
    <property type="project" value="UniProtKB-KW"/>
</dbReference>
<evidence type="ECO:0000256" key="1">
    <source>
        <dbReference type="ARBA" id="ARBA00004123"/>
    </source>
</evidence>
<dbReference type="Gene3D" id="3.40.220.10">
    <property type="entry name" value="Leucine Aminopeptidase, subunit E, domain 1"/>
    <property type="match status" value="1"/>
</dbReference>
<dbReference type="SUPFAM" id="SSF52949">
    <property type="entry name" value="Macro domain-like"/>
    <property type="match status" value="1"/>
</dbReference>
<organism evidence="9 10">
    <name type="scientific">Holothuria leucospilota</name>
    <name type="common">Black long sea cucumber</name>
    <name type="synonym">Mertensiothuria leucospilota</name>
    <dbReference type="NCBI Taxonomy" id="206669"/>
    <lineage>
        <taxon>Eukaryota</taxon>
        <taxon>Metazoa</taxon>
        <taxon>Echinodermata</taxon>
        <taxon>Eleutherozoa</taxon>
        <taxon>Echinozoa</taxon>
        <taxon>Holothuroidea</taxon>
        <taxon>Aspidochirotacea</taxon>
        <taxon>Aspidochirotida</taxon>
        <taxon>Holothuriidae</taxon>
        <taxon>Holothuria</taxon>
    </lineage>
</organism>
<dbReference type="InterPro" id="IPR031053">
    <property type="entry name" value="ALC1"/>
</dbReference>
<reference evidence="9" key="1">
    <citation type="submission" date="2021-10" db="EMBL/GenBank/DDBJ databases">
        <title>Tropical sea cucumber genome reveals ecological adaptation and Cuvierian tubules defense mechanism.</title>
        <authorList>
            <person name="Chen T."/>
        </authorList>
    </citation>
    <scope>NUCLEOTIDE SEQUENCE</scope>
    <source>
        <strain evidence="9">Nanhai2018</strain>
        <tissue evidence="9">Muscle</tissue>
    </source>
</reference>
<feature type="compositionally biased region" description="Acidic residues" evidence="7">
    <location>
        <begin position="243"/>
        <end position="260"/>
    </location>
</feature>
<comment type="similarity">
    <text evidence="2">Belongs to the SNF2/RAD54 helicase family.</text>
</comment>
<dbReference type="InterPro" id="IPR043472">
    <property type="entry name" value="Macro_dom-like"/>
</dbReference>
<dbReference type="PROSITE" id="PS51194">
    <property type="entry name" value="HELICASE_CTER"/>
    <property type="match status" value="1"/>
</dbReference>
<evidence type="ECO:0000313" key="10">
    <source>
        <dbReference type="Proteomes" id="UP001152320"/>
    </source>
</evidence>
<dbReference type="CDD" id="cd18793">
    <property type="entry name" value="SF2_C_SNF"/>
    <property type="match status" value="1"/>
</dbReference>
<feature type="region of interest" description="Disordered" evidence="7">
    <location>
        <begin position="300"/>
        <end position="367"/>
    </location>
</feature>
<evidence type="ECO:0000259" key="8">
    <source>
        <dbReference type="PROSITE" id="PS51194"/>
    </source>
</evidence>
<dbReference type="AlphaFoldDB" id="A0A9Q0YC91"/>
<dbReference type="CDD" id="cd03331">
    <property type="entry name" value="Macro_Poa1p-like_SNF2"/>
    <property type="match status" value="1"/>
</dbReference>
<feature type="compositionally biased region" description="Basic and acidic residues" evidence="7">
    <location>
        <begin position="345"/>
        <end position="367"/>
    </location>
</feature>
<comment type="subcellular location">
    <subcellularLocation>
        <location evidence="1">Nucleus</location>
    </subcellularLocation>
</comment>
<dbReference type="InterPro" id="IPR027417">
    <property type="entry name" value="P-loop_NTPase"/>
</dbReference>
<dbReference type="PANTHER" id="PTHR47157:SF1">
    <property type="entry name" value="CHROMODOMAIN-HELICASE-DNA-BINDING PROTEIN 1-LIKE"/>
    <property type="match status" value="1"/>
</dbReference>
<dbReference type="GO" id="GO:0003678">
    <property type="term" value="F:DNA helicase activity"/>
    <property type="evidence" value="ECO:0007669"/>
    <property type="project" value="InterPro"/>
</dbReference>
<protein>
    <submittedName>
        <fullName evidence="9">Chromodomain-helicase-DNA-binding protein 1-like</fullName>
    </submittedName>
</protein>
<keyword evidence="10" id="KW-1185">Reference proteome</keyword>
<evidence type="ECO:0000256" key="6">
    <source>
        <dbReference type="ARBA" id="ARBA00023242"/>
    </source>
</evidence>
<dbReference type="InterPro" id="IPR001650">
    <property type="entry name" value="Helicase_C-like"/>
</dbReference>
<keyword evidence="3" id="KW-0547">Nucleotide-binding</keyword>
<dbReference type="InterPro" id="IPR049730">
    <property type="entry name" value="SNF2/RAD54-like_C"/>
</dbReference>
<name>A0A9Q0YC91_HOLLE</name>
<keyword evidence="5" id="KW-0067">ATP-binding</keyword>
<dbReference type="GO" id="GO:0016787">
    <property type="term" value="F:hydrolase activity"/>
    <property type="evidence" value="ECO:0007669"/>
    <property type="project" value="UniProtKB-KW"/>
</dbReference>
<keyword evidence="6" id="KW-0539">Nucleus</keyword>
<proteinExistence type="inferred from homology"/>
<feature type="region of interest" description="Disordered" evidence="7">
    <location>
        <begin position="381"/>
        <end position="413"/>
    </location>
</feature>
<feature type="region of interest" description="Disordered" evidence="7">
    <location>
        <begin position="236"/>
        <end position="264"/>
    </location>
</feature>
<comment type="caution">
    <text evidence="9">The sequence shown here is derived from an EMBL/GenBank/DDBJ whole genome shotgun (WGS) entry which is preliminary data.</text>
</comment>
<dbReference type="Gene3D" id="3.40.50.300">
    <property type="entry name" value="P-loop containing nucleotide triphosphate hydrolases"/>
    <property type="match status" value="1"/>
</dbReference>
<accession>A0A9Q0YC91</accession>
<evidence type="ECO:0000256" key="2">
    <source>
        <dbReference type="ARBA" id="ARBA00007025"/>
    </source>
</evidence>
<dbReference type="Proteomes" id="UP001152320">
    <property type="component" value="Unassembled WGS sequence"/>
</dbReference>
<gene>
    <name evidence="9" type="ORF">HOLleu_44609</name>
</gene>
<dbReference type="SUPFAM" id="SSF52540">
    <property type="entry name" value="P-loop containing nucleoside triphosphate hydrolases"/>
    <property type="match status" value="1"/>
</dbReference>
<sequence>MQLRKCVSHPYMFNGVEPEPFELGDHLIDASGKLHLLDQLLRFLWQHNHKVLLFSQMTYMLDILQDYLGYRGYSYERLDGSVRGEERFLAVRNFNEQDETFVFLLSTKAGGQGLNLVGADTVIFVDSDFNPQNDIQAAARAHRIGQTKPVKVIRLVGRDTVEEVILRRADMKLRLTNKVIEGGQFSSIANASSTAVSATQLSDMLKFGLEKLLQSEDSTIDNVDLQGILGATVNGEWTLSEETSSESQEEQMEVDEDEDEKQDHIYMFEGKDYSKETTEEDKDAFNKLIAGIVSVAMEDQEEAVNTPRSRRQTGSSNVLPELPTSTRKRKELTEEEKEERRRKRQEAAAKRAKLQEEAEVRKSQERRRKLEELWDRNNYTSSNISLDSESDEEETGLSSDEMLGEEEDDDRRQGIRYVRGDVTHPEVKGGDSIVVHCVDDSGSWGQGGLFTALSNRSQLPETQYELAGQMKDLALGDAHLVSMDDRVSRDTGNDYVALIVAQHRDRNNTVSGIKLTALDQGLQRIYKMAKEKKGMSFNSNLARIITRKHQYLTFFVFVRFWRKCKIWCKKVFSCFDGPIVQVYYVLTFHFSQTSSRSCLSYCDPPPSLCLSIYS</sequence>
<dbReference type="Pfam" id="PF00271">
    <property type="entry name" value="Helicase_C"/>
    <property type="match status" value="1"/>
</dbReference>
<dbReference type="PANTHER" id="PTHR47157">
    <property type="entry name" value="CHROMODOMAIN-HELICASE-DNA-BINDING PROTEIN 1-LIKE"/>
    <property type="match status" value="1"/>
</dbReference>
<dbReference type="GO" id="GO:0006338">
    <property type="term" value="P:chromatin remodeling"/>
    <property type="evidence" value="ECO:0007669"/>
    <property type="project" value="InterPro"/>
</dbReference>
<dbReference type="EMBL" id="JAIZAY010001042">
    <property type="protein sequence ID" value="KAJ8017759.1"/>
    <property type="molecule type" value="Genomic_DNA"/>
</dbReference>
<dbReference type="GO" id="GO:0006281">
    <property type="term" value="P:DNA repair"/>
    <property type="evidence" value="ECO:0007669"/>
    <property type="project" value="InterPro"/>
</dbReference>
<feature type="domain" description="Helicase C-terminal" evidence="8">
    <location>
        <begin position="36"/>
        <end position="196"/>
    </location>
</feature>
<evidence type="ECO:0000256" key="5">
    <source>
        <dbReference type="ARBA" id="ARBA00022840"/>
    </source>
</evidence>
<evidence type="ECO:0000313" key="9">
    <source>
        <dbReference type="EMBL" id="KAJ8017759.1"/>
    </source>
</evidence>
<evidence type="ECO:0000256" key="3">
    <source>
        <dbReference type="ARBA" id="ARBA00022741"/>
    </source>
</evidence>
<dbReference type="OrthoDB" id="448448at2759"/>
<dbReference type="GO" id="GO:0005634">
    <property type="term" value="C:nucleus"/>
    <property type="evidence" value="ECO:0007669"/>
    <property type="project" value="UniProtKB-SubCell"/>
</dbReference>
<evidence type="ECO:0000256" key="4">
    <source>
        <dbReference type="ARBA" id="ARBA00022801"/>
    </source>
</evidence>
<keyword evidence="4" id="KW-0378">Hydrolase</keyword>
<dbReference type="SMART" id="SM00490">
    <property type="entry name" value="HELICc"/>
    <property type="match status" value="1"/>
</dbReference>